<gene>
    <name evidence="5" type="ORF">GCM10007049_13240</name>
</gene>
<dbReference type="Gene3D" id="2.40.50.100">
    <property type="match status" value="1"/>
</dbReference>
<evidence type="ECO:0000259" key="3">
    <source>
        <dbReference type="Pfam" id="PF25954"/>
    </source>
</evidence>
<evidence type="ECO:0000259" key="4">
    <source>
        <dbReference type="Pfam" id="PF25973"/>
    </source>
</evidence>
<reference evidence="5" key="2">
    <citation type="submission" date="2020-09" db="EMBL/GenBank/DDBJ databases">
        <authorList>
            <person name="Sun Q."/>
            <person name="Kim S."/>
        </authorList>
    </citation>
    <scope>NUCLEOTIDE SEQUENCE</scope>
    <source>
        <strain evidence="5">KCTC 12368</strain>
    </source>
</reference>
<accession>A0A918PTV7</accession>
<evidence type="ECO:0000256" key="2">
    <source>
        <dbReference type="ARBA" id="ARBA00022448"/>
    </source>
</evidence>
<dbReference type="Gene3D" id="1.10.287.470">
    <property type="entry name" value="Helix hairpin bin"/>
    <property type="match status" value="1"/>
</dbReference>
<evidence type="ECO:0000256" key="1">
    <source>
        <dbReference type="ARBA" id="ARBA00009477"/>
    </source>
</evidence>
<keyword evidence="6" id="KW-1185">Reference proteome</keyword>
<evidence type="ECO:0000313" key="5">
    <source>
        <dbReference type="EMBL" id="GGZ21835.1"/>
    </source>
</evidence>
<dbReference type="GO" id="GO:0015562">
    <property type="term" value="F:efflux transmembrane transporter activity"/>
    <property type="evidence" value="ECO:0007669"/>
    <property type="project" value="InterPro"/>
</dbReference>
<sequence length="368" mass="40928">MQENSYRTLLVVISICLFTVSCTQAPEEVIVKPTSYCLTENFKSKVGFYDVTEQPVIEKLHLTGSVETNPDNVLSFISLVSGIITKTNFSIGEEVKKGQILAELKSTELTSMQSEQKSLHSQLRVVTKRLESTQSMYESGISSQKDLLEAQSELDILKNELNRVTNNLNLFSPSEVDGVFHIKSPVSGIITDKRIVGGTQISSQGDPLFTIANLEEIWVMANVYASNVNHISKGMEAEVRNLSYKDMRLKSTVSVISQVLDPESRVLKARIVLENTDLKLKPGMLVDVYVAKDATGSAIGVPIGNLIFDANQYFALVYRNECSIEIRKIDIQSKNERIAYLSSGLNEGEKILSTNALLVYEQLKNFQN</sequence>
<dbReference type="Pfam" id="PF25973">
    <property type="entry name" value="BSH_CzcB"/>
    <property type="match status" value="1"/>
</dbReference>
<dbReference type="InterPro" id="IPR006143">
    <property type="entry name" value="RND_pump_MFP"/>
</dbReference>
<dbReference type="PROSITE" id="PS51257">
    <property type="entry name" value="PROKAR_LIPOPROTEIN"/>
    <property type="match status" value="1"/>
</dbReference>
<dbReference type="NCBIfam" id="TIGR01730">
    <property type="entry name" value="RND_mfp"/>
    <property type="match status" value="1"/>
</dbReference>
<dbReference type="PANTHER" id="PTHR30097">
    <property type="entry name" value="CATION EFFLUX SYSTEM PROTEIN CUSB"/>
    <property type="match status" value="1"/>
</dbReference>
<dbReference type="Proteomes" id="UP000619457">
    <property type="component" value="Unassembled WGS sequence"/>
</dbReference>
<dbReference type="GO" id="GO:0030313">
    <property type="term" value="C:cell envelope"/>
    <property type="evidence" value="ECO:0007669"/>
    <property type="project" value="TreeGrafter"/>
</dbReference>
<keyword evidence="2" id="KW-0813">Transport</keyword>
<proteinExistence type="inferred from homology"/>
<dbReference type="SUPFAM" id="SSF111369">
    <property type="entry name" value="HlyD-like secretion proteins"/>
    <property type="match status" value="1"/>
</dbReference>
<dbReference type="Gene3D" id="2.40.30.170">
    <property type="match status" value="1"/>
</dbReference>
<feature type="domain" description="CusB-like beta-barrel" evidence="3">
    <location>
        <begin position="217"/>
        <end position="292"/>
    </location>
</feature>
<dbReference type="InterPro" id="IPR058647">
    <property type="entry name" value="BSH_CzcB-like"/>
</dbReference>
<name>A0A918PTV7_9BACT</name>
<dbReference type="Pfam" id="PF25954">
    <property type="entry name" value="Beta-barrel_RND_2"/>
    <property type="match status" value="1"/>
</dbReference>
<protein>
    <submittedName>
        <fullName evidence="5">Hemolysin D</fullName>
    </submittedName>
</protein>
<dbReference type="InterPro" id="IPR051909">
    <property type="entry name" value="MFP_Cation_Efflux"/>
</dbReference>
<comment type="caution">
    <text evidence="5">The sequence shown here is derived from an EMBL/GenBank/DDBJ whole genome shotgun (WGS) entry which is preliminary data.</text>
</comment>
<dbReference type="EMBL" id="BMWX01000002">
    <property type="protein sequence ID" value="GGZ21835.1"/>
    <property type="molecule type" value="Genomic_DNA"/>
</dbReference>
<dbReference type="PANTHER" id="PTHR30097:SF4">
    <property type="entry name" value="SLR6042 PROTEIN"/>
    <property type="match status" value="1"/>
</dbReference>
<reference evidence="5" key="1">
    <citation type="journal article" date="2014" name="Int. J. Syst. Evol. Microbiol.">
        <title>Complete genome sequence of Corynebacterium casei LMG S-19264T (=DSM 44701T), isolated from a smear-ripened cheese.</title>
        <authorList>
            <consortium name="US DOE Joint Genome Institute (JGI-PGF)"/>
            <person name="Walter F."/>
            <person name="Albersmeier A."/>
            <person name="Kalinowski J."/>
            <person name="Ruckert C."/>
        </authorList>
    </citation>
    <scope>NUCLEOTIDE SEQUENCE</scope>
    <source>
        <strain evidence="5">KCTC 12368</strain>
    </source>
</reference>
<evidence type="ECO:0000313" key="6">
    <source>
        <dbReference type="Proteomes" id="UP000619457"/>
    </source>
</evidence>
<dbReference type="InterPro" id="IPR058792">
    <property type="entry name" value="Beta-barrel_RND_2"/>
</dbReference>
<dbReference type="FunFam" id="2.40.30.170:FF:000010">
    <property type="entry name" value="Efflux RND transporter periplasmic adaptor subunit"/>
    <property type="match status" value="1"/>
</dbReference>
<dbReference type="GO" id="GO:0015679">
    <property type="term" value="P:plasma membrane copper ion transport"/>
    <property type="evidence" value="ECO:0007669"/>
    <property type="project" value="TreeGrafter"/>
</dbReference>
<dbReference type="GO" id="GO:0016020">
    <property type="term" value="C:membrane"/>
    <property type="evidence" value="ECO:0007669"/>
    <property type="project" value="InterPro"/>
</dbReference>
<comment type="similarity">
    <text evidence="1">Belongs to the membrane fusion protein (MFP) (TC 8.A.1) family.</text>
</comment>
<feature type="domain" description="CzcB-like barrel-sandwich hybrid" evidence="4">
    <location>
        <begin position="78"/>
        <end position="213"/>
    </location>
</feature>
<dbReference type="RefSeq" id="WP_018472124.1">
    <property type="nucleotide sequence ID" value="NZ_BMWX01000002.1"/>
</dbReference>
<organism evidence="5 6">
    <name type="scientific">Echinicola pacifica</name>
    <dbReference type="NCBI Taxonomy" id="346377"/>
    <lineage>
        <taxon>Bacteria</taxon>
        <taxon>Pseudomonadati</taxon>
        <taxon>Bacteroidota</taxon>
        <taxon>Cytophagia</taxon>
        <taxon>Cytophagales</taxon>
        <taxon>Cyclobacteriaceae</taxon>
        <taxon>Echinicola</taxon>
    </lineage>
</organism>
<dbReference type="AlphaFoldDB" id="A0A918PTV7"/>
<dbReference type="GO" id="GO:0060003">
    <property type="term" value="P:copper ion export"/>
    <property type="evidence" value="ECO:0007669"/>
    <property type="project" value="TreeGrafter"/>
</dbReference>